<proteinExistence type="predicted"/>
<name>A0ABQ5ZI32_9HYPH</name>
<sequence length="68" mass="7812">MRHFRDQRAIREAIAEMFHAEGAKVVDQEGVTFALFFETDPFDLPRAPVLVAKINIDRLAADIERRLS</sequence>
<reference evidence="2" key="1">
    <citation type="journal article" date="2019" name="Int. J. Syst. Evol. Microbiol.">
        <title>The Global Catalogue of Microorganisms (GCM) 10K type strain sequencing project: providing services to taxonomists for standard genome sequencing and annotation.</title>
        <authorList>
            <consortium name="The Broad Institute Genomics Platform"/>
            <consortium name="The Broad Institute Genome Sequencing Center for Infectious Disease"/>
            <person name="Wu L."/>
            <person name="Ma J."/>
        </authorList>
    </citation>
    <scope>NUCLEOTIDE SEQUENCE [LARGE SCALE GENOMIC DNA]</scope>
    <source>
        <strain evidence="2">NBRC 102122</strain>
    </source>
</reference>
<dbReference type="RefSeq" id="WP_244768410.1">
    <property type="nucleotide sequence ID" value="NZ_BSOP01000018.1"/>
</dbReference>
<accession>A0ABQ5ZI32</accession>
<keyword evidence="2" id="KW-1185">Reference proteome</keyword>
<dbReference type="Proteomes" id="UP001156702">
    <property type="component" value="Unassembled WGS sequence"/>
</dbReference>
<organism evidence="1 2">
    <name type="scientific">Shinella yambaruensis</name>
    <dbReference type="NCBI Taxonomy" id="415996"/>
    <lineage>
        <taxon>Bacteria</taxon>
        <taxon>Pseudomonadati</taxon>
        <taxon>Pseudomonadota</taxon>
        <taxon>Alphaproteobacteria</taxon>
        <taxon>Hyphomicrobiales</taxon>
        <taxon>Rhizobiaceae</taxon>
        <taxon>Shinella</taxon>
    </lineage>
</organism>
<evidence type="ECO:0000313" key="2">
    <source>
        <dbReference type="Proteomes" id="UP001156702"/>
    </source>
</evidence>
<dbReference type="EMBL" id="BSOP01000018">
    <property type="protein sequence ID" value="GLR51245.1"/>
    <property type="molecule type" value="Genomic_DNA"/>
</dbReference>
<comment type="caution">
    <text evidence="1">The sequence shown here is derived from an EMBL/GenBank/DDBJ whole genome shotgun (WGS) entry which is preliminary data.</text>
</comment>
<protein>
    <submittedName>
        <fullName evidence="1">Uncharacterized protein</fullName>
    </submittedName>
</protein>
<gene>
    <name evidence="1" type="ORF">GCM10007923_24530</name>
</gene>
<evidence type="ECO:0000313" key="1">
    <source>
        <dbReference type="EMBL" id="GLR51245.1"/>
    </source>
</evidence>